<dbReference type="InterPro" id="IPR000033">
    <property type="entry name" value="LDLR_classB_rpt"/>
</dbReference>
<reference evidence="19" key="2">
    <citation type="submission" date="2025-08" db="UniProtKB">
        <authorList>
            <consortium name="Ensembl"/>
        </authorList>
    </citation>
    <scope>IDENTIFICATION</scope>
</reference>
<evidence type="ECO:0000256" key="11">
    <source>
        <dbReference type="ARBA" id="ARBA00023170"/>
    </source>
</evidence>
<feature type="disulfide bond" evidence="14">
    <location>
        <begin position="308"/>
        <end position="323"/>
    </location>
</feature>
<dbReference type="PROSITE" id="PS50068">
    <property type="entry name" value="LDLRA_2"/>
    <property type="match status" value="8"/>
</dbReference>
<dbReference type="AlphaFoldDB" id="A0A8C9S510"/>
<keyword evidence="10 13" id="KW-1015">Disulfide bond</keyword>
<dbReference type="SUPFAM" id="SSF57424">
    <property type="entry name" value="LDL receptor-like module"/>
    <property type="match status" value="8"/>
</dbReference>
<keyword evidence="20" id="KW-1185">Reference proteome</keyword>
<dbReference type="FunFam" id="2.10.25.10:FF:000010">
    <property type="entry name" value="Pro-epidermal growth factor"/>
    <property type="match status" value="1"/>
</dbReference>
<evidence type="ECO:0000259" key="18">
    <source>
        <dbReference type="PROSITE" id="PS50026"/>
    </source>
</evidence>
<dbReference type="Gene3D" id="2.120.10.30">
    <property type="entry name" value="TolB, C-terminal domain"/>
    <property type="match status" value="2"/>
</dbReference>
<feature type="region of interest" description="Disordered" evidence="16">
    <location>
        <begin position="1203"/>
        <end position="1229"/>
    </location>
</feature>
<dbReference type="Pfam" id="PF00057">
    <property type="entry name" value="Ldl_recept_a"/>
    <property type="match status" value="7"/>
</dbReference>
<dbReference type="OrthoDB" id="8831087at2759"/>
<dbReference type="PROSITE" id="PS00010">
    <property type="entry name" value="ASX_HYDROXYL"/>
    <property type="match status" value="1"/>
</dbReference>
<evidence type="ECO:0000256" key="14">
    <source>
        <dbReference type="PROSITE-ProRule" id="PRU00124"/>
    </source>
</evidence>
<keyword evidence="12" id="KW-0325">Glycoprotein</keyword>
<dbReference type="FunFam" id="4.10.400.10:FF:000045">
    <property type="entry name" value="Low-density lipoprotein receptor-related protein 2"/>
    <property type="match status" value="1"/>
</dbReference>
<reference evidence="19 20" key="1">
    <citation type="submission" date="2019-04" db="EMBL/GenBank/DDBJ databases">
        <authorList>
            <consortium name="Wellcome Sanger Institute Data Sharing"/>
        </authorList>
    </citation>
    <scope>NUCLEOTIDE SEQUENCE [LARGE SCALE GENOMIC DNA]</scope>
</reference>
<dbReference type="Gene3D" id="4.10.400.10">
    <property type="entry name" value="Low-density Lipoprotein Receptor"/>
    <property type="match status" value="8"/>
</dbReference>
<keyword evidence="8 17" id="KW-1133">Transmembrane helix</keyword>
<dbReference type="PROSITE" id="PS01209">
    <property type="entry name" value="LDLRA_1"/>
    <property type="match status" value="2"/>
</dbReference>
<dbReference type="PROSITE" id="PS50026">
    <property type="entry name" value="EGF_3"/>
    <property type="match status" value="2"/>
</dbReference>
<dbReference type="Proteomes" id="UP000694397">
    <property type="component" value="Chromosome 17"/>
</dbReference>
<evidence type="ECO:0000256" key="12">
    <source>
        <dbReference type="ARBA" id="ARBA00023180"/>
    </source>
</evidence>
<feature type="disulfide bond" evidence="14">
    <location>
        <begin position="198"/>
        <end position="216"/>
    </location>
</feature>
<feature type="compositionally biased region" description="Low complexity" evidence="16">
    <location>
        <begin position="1210"/>
        <end position="1222"/>
    </location>
</feature>
<keyword evidence="6" id="KW-0732">Signal</keyword>
<evidence type="ECO:0000256" key="4">
    <source>
        <dbReference type="ARBA" id="ARBA00022583"/>
    </source>
</evidence>
<dbReference type="InterPro" id="IPR023415">
    <property type="entry name" value="LDLR_class-A_CS"/>
</dbReference>
<evidence type="ECO:0000313" key="20">
    <source>
        <dbReference type="Proteomes" id="UP000694397"/>
    </source>
</evidence>
<evidence type="ECO:0000256" key="8">
    <source>
        <dbReference type="ARBA" id="ARBA00022989"/>
    </source>
</evidence>
<evidence type="ECO:0000256" key="17">
    <source>
        <dbReference type="SAM" id="Phobius"/>
    </source>
</evidence>
<feature type="disulfide bond" evidence="14">
    <location>
        <begin position="139"/>
        <end position="154"/>
    </location>
</feature>
<comment type="caution">
    <text evidence="13">Lacks conserved residue(s) required for the propagation of feature annotation.</text>
</comment>
<evidence type="ECO:0000256" key="6">
    <source>
        <dbReference type="ARBA" id="ARBA00022729"/>
    </source>
</evidence>
<dbReference type="Gene3D" id="2.10.25.10">
    <property type="entry name" value="Laminin"/>
    <property type="match status" value="3"/>
</dbReference>
<name>A0A8C9S510_SCLFO</name>
<feature type="disulfide bond" evidence="14">
    <location>
        <begin position="61"/>
        <end position="76"/>
    </location>
</feature>
<dbReference type="PANTHER" id="PTHR22722:SF12">
    <property type="entry name" value="EGF-LIKE DOMAIN-CONTAINING PROTEIN"/>
    <property type="match status" value="1"/>
</dbReference>
<keyword evidence="11" id="KW-0675">Receptor</keyword>
<dbReference type="GO" id="GO:0006898">
    <property type="term" value="P:receptor-mediated endocytosis"/>
    <property type="evidence" value="ECO:0007669"/>
    <property type="project" value="TreeGrafter"/>
</dbReference>
<feature type="repeat" description="LDL-receptor class B" evidence="15">
    <location>
        <begin position="578"/>
        <end position="621"/>
    </location>
</feature>
<feature type="disulfide bond" evidence="14">
    <location>
        <begin position="231"/>
        <end position="243"/>
    </location>
</feature>
<dbReference type="SMART" id="SM00192">
    <property type="entry name" value="LDLa"/>
    <property type="match status" value="8"/>
</dbReference>
<evidence type="ECO:0000256" key="9">
    <source>
        <dbReference type="ARBA" id="ARBA00023136"/>
    </source>
</evidence>
<keyword evidence="9 17" id="KW-0472">Membrane</keyword>
<dbReference type="InterPro" id="IPR036055">
    <property type="entry name" value="LDL_receptor-like_sf"/>
</dbReference>
<evidence type="ECO:0000256" key="15">
    <source>
        <dbReference type="PROSITE-ProRule" id="PRU00461"/>
    </source>
</evidence>
<dbReference type="SUPFAM" id="SSF57196">
    <property type="entry name" value="EGF/Laminin"/>
    <property type="match status" value="4"/>
</dbReference>
<dbReference type="InterPro" id="IPR011042">
    <property type="entry name" value="6-blade_b-propeller_TolB-like"/>
</dbReference>
<dbReference type="GO" id="GO:0043235">
    <property type="term" value="C:receptor complex"/>
    <property type="evidence" value="ECO:0007669"/>
    <property type="project" value="TreeGrafter"/>
</dbReference>
<dbReference type="GO" id="GO:0016324">
    <property type="term" value="C:apical plasma membrane"/>
    <property type="evidence" value="ECO:0007669"/>
    <property type="project" value="TreeGrafter"/>
</dbReference>
<dbReference type="PROSITE" id="PS01187">
    <property type="entry name" value="EGF_CA"/>
    <property type="match status" value="1"/>
</dbReference>
<evidence type="ECO:0000256" key="10">
    <source>
        <dbReference type="ARBA" id="ARBA00023157"/>
    </source>
</evidence>
<feature type="transmembrane region" description="Helical" evidence="17">
    <location>
        <begin position="1171"/>
        <end position="1194"/>
    </location>
</feature>
<dbReference type="GO" id="GO:0042562">
    <property type="term" value="F:hormone binding"/>
    <property type="evidence" value="ECO:0007669"/>
    <property type="project" value="TreeGrafter"/>
</dbReference>
<dbReference type="SMART" id="SM00181">
    <property type="entry name" value="EGF"/>
    <property type="match status" value="6"/>
</dbReference>
<dbReference type="Pfam" id="PF14670">
    <property type="entry name" value="FXa_inhibition"/>
    <property type="match status" value="1"/>
</dbReference>
<organism evidence="19 20">
    <name type="scientific">Scleropages formosus</name>
    <name type="common">Asian bonytongue</name>
    <name type="synonym">Osteoglossum formosum</name>
    <dbReference type="NCBI Taxonomy" id="113540"/>
    <lineage>
        <taxon>Eukaryota</taxon>
        <taxon>Metazoa</taxon>
        <taxon>Chordata</taxon>
        <taxon>Craniata</taxon>
        <taxon>Vertebrata</taxon>
        <taxon>Euteleostomi</taxon>
        <taxon>Actinopterygii</taxon>
        <taxon>Neopterygii</taxon>
        <taxon>Teleostei</taxon>
        <taxon>Osteoglossocephala</taxon>
        <taxon>Osteoglossomorpha</taxon>
        <taxon>Osteoglossiformes</taxon>
        <taxon>Osteoglossidae</taxon>
        <taxon>Scleropages</taxon>
    </lineage>
</organism>
<dbReference type="InterPro" id="IPR018097">
    <property type="entry name" value="EGF_Ca-bd_CS"/>
</dbReference>
<protein>
    <submittedName>
        <fullName evidence="19">Low-density lipoprotein receptor-related protein 2-like</fullName>
    </submittedName>
</protein>
<dbReference type="Pfam" id="PF07645">
    <property type="entry name" value="EGF_CA"/>
    <property type="match status" value="1"/>
</dbReference>
<dbReference type="InterPro" id="IPR051221">
    <property type="entry name" value="LDLR-related"/>
</dbReference>
<dbReference type="InterPro" id="IPR000742">
    <property type="entry name" value="EGF"/>
</dbReference>
<evidence type="ECO:0000313" key="19">
    <source>
        <dbReference type="Ensembl" id="ENSSFOP00015030072.2"/>
    </source>
</evidence>
<keyword evidence="3 13" id="KW-0245">EGF-like domain</keyword>
<feature type="domain" description="EGF-like" evidence="18">
    <location>
        <begin position="1125"/>
        <end position="1162"/>
    </location>
</feature>
<dbReference type="GO" id="GO:0012505">
    <property type="term" value="C:endomembrane system"/>
    <property type="evidence" value="ECO:0007669"/>
    <property type="project" value="UniProtKB-SubCell"/>
</dbReference>
<dbReference type="GeneTree" id="ENSGT00940000162544"/>
<feature type="disulfide bond" evidence="14">
    <location>
        <begin position="335"/>
        <end position="353"/>
    </location>
</feature>
<dbReference type="SMART" id="SM00179">
    <property type="entry name" value="EGF_CA"/>
    <property type="match status" value="2"/>
</dbReference>
<dbReference type="Ensembl" id="ENSSFOT00015030416.2">
    <property type="protein sequence ID" value="ENSSFOP00015030072.2"/>
    <property type="gene ID" value="ENSSFOG00015019263.2"/>
</dbReference>
<evidence type="ECO:0000256" key="13">
    <source>
        <dbReference type="PROSITE-ProRule" id="PRU00076"/>
    </source>
</evidence>
<keyword evidence="7" id="KW-0677">Repeat</keyword>
<dbReference type="PANTHER" id="PTHR22722">
    <property type="entry name" value="LOW-DENSITY LIPOPROTEIN RECEPTOR-RELATED PROTEIN 2-RELATED"/>
    <property type="match status" value="1"/>
</dbReference>
<keyword evidence="4" id="KW-0254">Endocytosis</keyword>
<dbReference type="InterPro" id="IPR002172">
    <property type="entry name" value="LDrepeatLR_classA_rpt"/>
</dbReference>
<dbReference type="CDD" id="cd00112">
    <property type="entry name" value="LDLa"/>
    <property type="match status" value="8"/>
</dbReference>
<dbReference type="SMART" id="SM00135">
    <property type="entry name" value="LY"/>
    <property type="match status" value="7"/>
</dbReference>
<evidence type="ECO:0000256" key="2">
    <source>
        <dbReference type="ARBA" id="ARBA00004308"/>
    </source>
</evidence>
<feature type="repeat" description="LDL-receptor class B" evidence="15">
    <location>
        <begin position="622"/>
        <end position="664"/>
    </location>
</feature>
<evidence type="ECO:0000256" key="7">
    <source>
        <dbReference type="ARBA" id="ARBA00022737"/>
    </source>
</evidence>
<evidence type="ECO:0000256" key="1">
    <source>
        <dbReference type="ARBA" id="ARBA00004167"/>
    </source>
</evidence>
<proteinExistence type="predicted"/>
<dbReference type="PRINTS" id="PR00261">
    <property type="entry name" value="LDLRECEPTOR"/>
</dbReference>
<dbReference type="InterPro" id="IPR000152">
    <property type="entry name" value="EGF-type_Asp/Asn_hydroxyl_site"/>
</dbReference>
<comment type="subcellular location">
    <subcellularLocation>
        <location evidence="2">Endomembrane system</location>
    </subcellularLocation>
    <subcellularLocation>
        <location evidence="1">Membrane</location>
        <topology evidence="1">Single-pass membrane protein</topology>
    </subcellularLocation>
</comment>
<dbReference type="InterPro" id="IPR001881">
    <property type="entry name" value="EGF-like_Ca-bd_dom"/>
</dbReference>
<dbReference type="PROSITE" id="PS51120">
    <property type="entry name" value="LDLRB"/>
    <property type="match status" value="2"/>
</dbReference>
<feature type="disulfide bond" evidence="13">
    <location>
        <begin position="1152"/>
        <end position="1161"/>
    </location>
</feature>
<keyword evidence="5 17" id="KW-0812">Transmembrane</keyword>
<dbReference type="InterPro" id="IPR049883">
    <property type="entry name" value="NOTCH1_EGF-like"/>
</dbReference>
<feature type="disulfide bond" evidence="14">
    <location>
        <begin position="100"/>
        <end position="115"/>
    </location>
</feature>
<feature type="domain" description="EGF-like" evidence="18">
    <location>
        <begin position="406"/>
        <end position="446"/>
    </location>
</feature>
<evidence type="ECO:0000256" key="5">
    <source>
        <dbReference type="ARBA" id="ARBA00022692"/>
    </source>
</evidence>
<evidence type="ECO:0000256" key="16">
    <source>
        <dbReference type="SAM" id="MobiDB-lite"/>
    </source>
</evidence>
<feature type="disulfide bond" evidence="14">
    <location>
        <begin position="210"/>
        <end position="225"/>
    </location>
</feature>
<reference evidence="19" key="3">
    <citation type="submission" date="2025-09" db="UniProtKB">
        <authorList>
            <consortium name="Ensembl"/>
        </authorList>
    </citation>
    <scope>IDENTIFICATION</scope>
</reference>
<dbReference type="FunFam" id="2.120.10.30:FF:000241">
    <property type="entry name" value="Low-density lipoprotein receptor-related protein 6"/>
    <property type="match status" value="1"/>
</dbReference>
<dbReference type="PROSITE" id="PS00022">
    <property type="entry name" value="EGF_1"/>
    <property type="match status" value="1"/>
</dbReference>
<dbReference type="Pfam" id="PF00058">
    <property type="entry name" value="Ldl_recept_b"/>
    <property type="match status" value="1"/>
</dbReference>
<accession>A0A8C9S510</accession>
<dbReference type="GO" id="GO:0005509">
    <property type="term" value="F:calcium ion binding"/>
    <property type="evidence" value="ECO:0007669"/>
    <property type="project" value="InterPro"/>
</dbReference>
<dbReference type="PROSITE" id="PS01186">
    <property type="entry name" value="EGF_2"/>
    <property type="match status" value="2"/>
</dbReference>
<gene>
    <name evidence="19" type="primary">lrp13</name>
</gene>
<feature type="disulfide bond" evidence="14">
    <location>
        <begin position="328"/>
        <end position="340"/>
    </location>
</feature>
<dbReference type="SUPFAM" id="SSF63825">
    <property type="entry name" value="YWTD domain"/>
    <property type="match status" value="2"/>
</dbReference>
<sequence>MKRVTNEPHLRPSPRMRTLTPISAGSLHAHADASVSAPVKCGLGSFACSDGRECVPYDHVCDGEPDCADGSDEEACSEQCAEGQFQCAHGLKCIDQSEVCDGTAQCQDRSDEQNCWQPSESCAHRCDDNARCLPASFICDGEKDCLDGTDEAECGACPWCCGGVDGQGAFLTIINMQTMLHLDVVFQGPGFKSYEFRCDSGKCVAMAARCNGQVDCKDGSDERGCAETLACPGQQLCPSDGKCLPATWVCDGESDCKDGADEKVNILLWWGGCCLPGLQDCQVAEVTCGKYQWACSSGVQCVPASWRCDGEKDCNDYSDEEGCVPHSCPSHQFQCGTGECLDLALVCNKTSDCPDGSDEGEGCLTAMCSSPDSPQCTHNCYSTPQGPKCSCKVGFQLQADQMTCTDTDECQALDPVCSHTCQNTQGSYLCLCHLGYLLEPDGHTCKITGEPFLLASVQHELLLLDLRKSNLEVIPTGSETLVLWVDYDWKEQKVFWVNLDAESIKWTFLNKSDQGTVVKGISPDSIAMDWVGRNLYWIDGLRGQIHVIALDDTTQNSTILLDEDLDQPRFLALMPQKGMMFWSEIGSEPQIEQAGMDGSERRVLIRDGLSWPGSLAVDSLDSRIYWTDEKLRCIGSATLDGEDIRILQLMETPRPFSIAVLDDAIYWSDTEKRTVQAANKRTGKNRETLIKQTGQPFGLKIVHSLLQKDIPNPCAILQCSYLCVLALGPRGVCRCPSGQLLAEDGLTCLTPKDSPFILLLSPTSVTQLYMQSLHSGLGIKQWPDHRVLSLPGVNEATMLEYVHRTQELYLTDKGQSIVECFKLMEGMLVASDPAVQLQEGDAVAAFAVDWITLSLYWSGSQKPRLHVTSASGMYTTVLLDDLGTPGGIALHPPSGRLCFIDLGPPGHEGPAQVQCTYMDGRSRNLIWDKALKPISLTFSSDGDRLYWADSSVIGSVSIDGSGYLEFKTQGSSVKSLCIIDDPEQLWLVVESDVVAMKAYSEDLQKGTNECSVENGGCGHLCLPFPGGRTCRCAWGHLSINETDCVPVHQCPPNAKLCGDGNTCLPVAKFCDGHPDCPDGSDENCVEDRKKPLGPILVVPSTSLPVPSTTLVLPTPMDDALLRELDAQPCDEQLCGGHGKCVVMPGRGSVCECQPGFSGEFCQDRAGLSVQALLIFVGSAFAASVVVIGAIILVVRKRKQVNKRRGRALTKETTQTEMTTRAEQSSVHAPLNENPEVKELLW</sequence>
<evidence type="ECO:0000256" key="3">
    <source>
        <dbReference type="ARBA" id="ARBA00022536"/>
    </source>
</evidence>